<accession>Q2IEG5</accession>
<dbReference type="Proteomes" id="UP000001935">
    <property type="component" value="Chromosome"/>
</dbReference>
<protein>
    <recommendedName>
        <fullName evidence="4">Periplasmic heavy metal sensor</fullName>
    </recommendedName>
</protein>
<keyword evidence="1" id="KW-0812">Transmembrane</keyword>
<dbReference type="AlphaFoldDB" id="Q2IEG5"/>
<evidence type="ECO:0000313" key="3">
    <source>
        <dbReference type="Proteomes" id="UP000001935"/>
    </source>
</evidence>
<sequence>MNSFLSGALGAVVVLFLAGLVRVVAFRRWRHHRGARAGWLLRRIGASPEQERAVRAELDALSQAFLALRADAHPLRGDLADLFVAPSLDAAHVRDAIDARLASAVALPARVAEAIARVHDVLDPAQRERLAILLREGPRRHGCGRMGRAAA</sequence>
<dbReference type="Gene3D" id="1.20.120.1490">
    <property type="match status" value="1"/>
</dbReference>
<evidence type="ECO:0000256" key="1">
    <source>
        <dbReference type="SAM" id="Phobius"/>
    </source>
</evidence>
<dbReference type="RefSeq" id="WP_011422252.1">
    <property type="nucleotide sequence ID" value="NC_007760.1"/>
</dbReference>
<gene>
    <name evidence="2" type="ordered locus">Adeh_3202</name>
</gene>
<keyword evidence="1" id="KW-1133">Transmembrane helix</keyword>
<dbReference type="eggNOG" id="COG5612">
    <property type="taxonomic scope" value="Bacteria"/>
</dbReference>
<name>Q2IEG5_ANADE</name>
<evidence type="ECO:0008006" key="4">
    <source>
        <dbReference type="Google" id="ProtNLM"/>
    </source>
</evidence>
<dbReference type="Pfam" id="PF13801">
    <property type="entry name" value="Metal_resist"/>
    <property type="match status" value="1"/>
</dbReference>
<organism evidence="2 3">
    <name type="scientific">Anaeromyxobacter dehalogenans (strain 2CP-C)</name>
    <dbReference type="NCBI Taxonomy" id="290397"/>
    <lineage>
        <taxon>Bacteria</taxon>
        <taxon>Pseudomonadati</taxon>
        <taxon>Myxococcota</taxon>
        <taxon>Myxococcia</taxon>
        <taxon>Myxococcales</taxon>
        <taxon>Cystobacterineae</taxon>
        <taxon>Anaeromyxobacteraceae</taxon>
        <taxon>Anaeromyxobacter</taxon>
    </lineage>
</organism>
<dbReference type="HOGENOM" id="CLU_1727543_0_0_7"/>
<dbReference type="EMBL" id="CP000251">
    <property type="protein sequence ID" value="ABC82970.1"/>
    <property type="molecule type" value="Genomic_DNA"/>
</dbReference>
<evidence type="ECO:0000313" key="2">
    <source>
        <dbReference type="EMBL" id="ABC82970.1"/>
    </source>
</evidence>
<dbReference type="KEGG" id="ade:Adeh_3202"/>
<keyword evidence="1" id="KW-0472">Membrane</keyword>
<reference evidence="2" key="1">
    <citation type="submission" date="2006-01" db="EMBL/GenBank/DDBJ databases">
        <title>Complete sequence of Anaeromyxobacter dehalogenans 2CP-C.</title>
        <authorList>
            <consortium name="US DOE Joint Genome Institute"/>
            <person name="Copeland A."/>
            <person name="Lucas S."/>
            <person name="Lapidus A."/>
            <person name="Barry K."/>
            <person name="Detter J.C."/>
            <person name="Glavina T."/>
            <person name="Hammon N."/>
            <person name="Israni S."/>
            <person name="Pitluck S."/>
            <person name="Brettin T."/>
            <person name="Bruce D."/>
            <person name="Han C."/>
            <person name="Tapia R."/>
            <person name="Gilna P."/>
            <person name="Kiss H."/>
            <person name="Schmutz J."/>
            <person name="Larimer F."/>
            <person name="Land M."/>
            <person name="Kyrpides N."/>
            <person name="Anderson I."/>
            <person name="Sanford R.A."/>
            <person name="Ritalahti K.M."/>
            <person name="Thomas H.S."/>
            <person name="Kirby J.R."/>
            <person name="Zhulin I.B."/>
            <person name="Loeffler F.E."/>
            <person name="Richardson P."/>
        </authorList>
    </citation>
    <scope>NUCLEOTIDE SEQUENCE</scope>
    <source>
        <strain evidence="2">2CP-C</strain>
    </source>
</reference>
<proteinExistence type="predicted"/>
<dbReference type="InterPro" id="IPR025961">
    <property type="entry name" value="Metal_resist"/>
</dbReference>
<feature type="transmembrane region" description="Helical" evidence="1">
    <location>
        <begin position="6"/>
        <end position="26"/>
    </location>
</feature>